<protein>
    <recommendedName>
        <fullName evidence="4">F-box domain-containing protein</fullName>
    </recommendedName>
</protein>
<evidence type="ECO:0000313" key="3">
    <source>
        <dbReference type="Proteomes" id="UP001221757"/>
    </source>
</evidence>
<feature type="compositionally biased region" description="Polar residues" evidence="1">
    <location>
        <begin position="11"/>
        <end position="21"/>
    </location>
</feature>
<evidence type="ECO:0000256" key="1">
    <source>
        <dbReference type="SAM" id="MobiDB-lite"/>
    </source>
</evidence>
<keyword evidence="3" id="KW-1185">Reference proteome</keyword>
<proteinExistence type="predicted"/>
<name>A0AAD7D899_MYCRO</name>
<sequence>MNGQGQGAITRATQPNRQQLTEALGAREEHGDIASPRLRSGAPSRGKALDEDLGSSGNRATGSRTAISAERLSIRAWSSATDIAQICIKAQLQICCRENEPPSFRHAPMIFANICNGWADIALSTPSPWAAIGADKPISDLASLLDIWAWLRNRAGSHALSISLPTNLTGNIAAFVARHAHQLQVPNMDPPLSKKLGIDEFSCSSSTTLEMLRICSNLVKCTLDNVFYEYHDSSTKKSSRTPLQLRNVPGLQRRPILRHITLPALQTLFIPLQDIRFRDFLQFLRRSSPPLQQIIIDNAVGMVIWTLENMEECLSLLSMLTDFEILKPQGTLPGHLFTVLATSPHLLPNLSTLTLRLRHPPSQLWYQQLFSALWARRKQLQAVWVSCPAEVQALPGEDVTVQLRQLVAGDVDTRRTRGQELYLIVDFELRRGSLSGSSAGIRTDRERSLS</sequence>
<dbReference type="Proteomes" id="UP001221757">
    <property type="component" value="Unassembled WGS sequence"/>
</dbReference>
<gene>
    <name evidence="2" type="ORF">B0H17DRAFT_1139175</name>
</gene>
<dbReference type="EMBL" id="JARKIE010000131">
    <property type="protein sequence ID" value="KAJ7678769.1"/>
    <property type="molecule type" value="Genomic_DNA"/>
</dbReference>
<comment type="caution">
    <text evidence="2">The sequence shown here is derived from an EMBL/GenBank/DDBJ whole genome shotgun (WGS) entry which is preliminary data.</text>
</comment>
<organism evidence="2 3">
    <name type="scientific">Mycena rosella</name>
    <name type="common">Pink bonnet</name>
    <name type="synonym">Agaricus rosellus</name>
    <dbReference type="NCBI Taxonomy" id="1033263"/>
    <lineage>
        <taxon>Eukaryota</taxon>
        <taxon>Fungi</taxon>
        <taxon>Dikarya</taxon>
        <taxon>Basidiomycota</taxon>
        <taxon>Agaricomycotina</taxon>
        <taxon>Agaricomycetes</taxon>
        <taxon>Agaricomycetidae</taxon>
        <taxon>Agaricales</taxon>
        <taxon>Marasmiineae</taxon>
        <taxon>Mycenaceae</taxon>
        <taxon>Mycena</taxon>
    </lineage>
</organism>
<dbReference type="AlphaFoldDB" id="A0AAD7D899"/>
<feature type="region of interest" description="Disordered" evidence="1">
    <location>
        <begin position="1"/>
        <end position="62"/>
    </location>
</feature>
<evidence type="ECO:0008006" key="4">
    <source>
        <dbReference type="Google" id="ProtNLM"/>
    </source>
</evidence>
<accession>A0AAD7D899</accession>
<reference evidence="2" key="1">
    <citation type="submission" date="2023-03" db="EMBL/GenBank/DDBJ databases">
        <title>Massive genome expansion in bonnet fungi (Mycena s.s.) driven by repeated elements and novel gene families across ecological guilds.</title>
        <authorList>
            <consortium name="Lawrence Berkeley National Laboratory"/>
            <person name="Harder C.B."/>
            <person name="Miyauchi S."/>
            <person name="Viragh M."/>
            <person name="Kuo A."/>
            <person name="Thoen E."/>
            <person name="Andreopoulos B."/>
            <person name="Lu D."/>
            <person name="Skrede I."/>
            <person name="Drula E."/>
            <person name="Henrissat B."/>
            <person name="Morin E."/>
            <person name="Kohler A."/>
            <person name="Barry K."/>
            <person name="LaButti K."/>
            <person name="Morin E."/>
            <person name="Salamov A."/>
            <person name="Lipzen A."/>
            <person name="Mereny Z."/>
            <person name="Hegedus B."/>
            <person name="Baldrian P."/>
            <person name="Stursova M."/>
            <person name="Weitz H."/>
            <person name="Taylor A."/>
            <person name="Grigoriev I.V."/>
            <person name="Nagy L.G."/>
            <person name="Martin F."/>
            <person name="Kauserud H."/>
        </authorList>
    </citation>
    <scope>NUCLEOTIDE SEQUENCE</scope>
    <source>
        <strain evidence="2">CBHHK067</strain>
    </source>
</reference>
<evidence type="ECO:0000313" key="2">
    <source>
        <dbReference type="EMBL" id="KAJ7678769.1"/>
    </source>
</evidence>